<dbReference type="SMART" id="SM00382">
    <property type="entry name" value="AAA"/>
    <property type="match status" value="1"/>
</dbReference>
<dbReference type="InterPro" id="IPR002611">
    <property type="entry name" value="IstB_ATP-bd"/>
</dbReference>
<feature type="domain" description="AAA+ ATPase" evidence="1">
    <location>
        <begin position="167"/>
        <end position="312"/>
    </location>
</feature>
<dbReference type="InterPro" id="IPR003593">
    <property type="entry name" value="AAA+_ATPase"/>
</dbReference>
<dbReference type="PANTHER" id="PTHR30050">
    <property type="entry name" value="CHROMOSOMAL REPLICATION INITIATOR PROTEIN DNAA"/>
    <property type="match status" value="1"/>
</dbReference>
<dbReference type="CDD" id="cd00009">
    <property type="entry name" value="AAA"/>
    <property type="match status" value="1"/>
</dbReference>
<comment type="caution">
    <text evidence="2">The sequence shown here is derived from an EMBL/GenBank/DDBJ whole genome shotgun (WGS) entry which is preliminary data.</text>
</comment>
<dbReference type="SUPFAM" id="SSF52540">
    <property type="entry name" value="P-loop containing nucleoside triphosphate hydrolases"/>
    <property type="match status" value="1"/>
</dbReference>
<dbReference type="Pfam" id="PF07319">
    <property type="entry name" value="DnaI_N"/>
    <property type="match status" value="1"/>
</dbReference>
<gene>
    <name evidence="2" type="primary">dnaI</name>
    <name evidence="2" type="ORF">GCM10010969_26140</name>
</gene>
<protein>
    <submittedName>
        <fullName evidence="2">Primosomal protein DnaI</fullName>
    </submittedName>
</protein>
<evidence type="ECO:0000313" key="2">
    <source>
        <dbReference type="EMBL" id="GGO02623.1"/>
    </source>
</evidence>
<name>A0ABQ2L4E8_9BACL</name>
<dbReference type="EMBL" id="BMLN01000007">
    <property type="protein sequence ID" value="GGO02623.1"/>
    <property type="molecule type" value="Genomic_DNA"/>
</dbReference>
<evidence type="ECO:0000313" key="3">
    <source>
        <dbReference type="Proteomes" id="UP000606653"/>
    </source>
</evidence>
<dbReference type="Pfam" id="PF01695">
    <property type="entry name" value="IstB_IS21"/>
    <property type="match status" value="1"/>
</dbReference>
<proteinExistence type="predicted"/>
<dbReference type="Proteomes" id="UP000606653">
    <property type="component" value="Unassembled WGS sequence"/>
</dbReference>
<keyword evidence="3" id="KW-1185">Reference proteome</keyword>
<dbReference type="InterPro" id="IPR027417">
    <property type="entry name" value="P-loop_NTPase"/>
</dbReference>
<evidence type="ECO:0000259" key="1">
    <source>
        <dbReference type="SMART" id="SM00382"/>
    </source>
</evidence>
<sequence length="317" mass="36824">MTMDSIGDVLKQFGGSRIRQQTEDLKTRILNEPDVRQLRLRYPELTEQELTRNLSRLYEYMKEKQHCENCPGLENCPNDFQGHYTKLSVDEVGGNLRIRDYKARCNLQLAHERDQLISSRIRSFYVDERALKEGYDEVEIMLKDPVRSPAVSRIFRYINETKTVGLPHKGLYLEGPFGTGKTFLMCYLMHELAKEGHSGVIVYMPDFVEDVKSMIQDGEKLRDTVELMKETDLLIFDDIGAENMGPWVRDHVLGSILNHRMNRKPTFYTSNYSLGDLEKHLSFTNKDGEEAYKGQRLMNRISPFVETIRVLGENKRG</sequence>
<reference evidence="3" key="1">
    <citation type="journal article" date="2019" name="Int. J. Syst. Evol. Microbiol.">
        <title>The Global Catalogue of Microorganisms (GCM) 10K type strain sequencing project: providing services to taxonomists for standard genome sequencing and annotation.</title>
        <authorList>
            <consortium name="The Broad Institute Genomics Platform"/>
            <consortium name="The Broad Institute Genome Sequencing Center for Infectious Disease"/>
            <person name="Wu L."/>
            <person name="Ma J."/>
        </authorList>
    </citation>
    <scope>NUCLEOTIDE SEQUENCE [LARGE SCALE GENOMIC DNA]</scope>
    <source>
        <strain evidence="3">CGMCC 1.6964</strain>
    </source>
</reference>
<dbReference type="Gene3D" id="3.40.50.300">
    <property type="entry name" value="P-loop containing nucleotide triphosphate hydrolases"/>
    <property type="match status" value="1"/>
</dbReference>
<dbReference type="InterPro" id="IPR009928">
    <property type="entry name" value="DnaI_N"/>
</dbReference>
<organism evidence="2 3">
    <name type="scientific">Saccharibacillus kuerlensis</name>
    <dbReference type="NCBI Taxonomy" id="459527"/>
    <lineage>
        <taxon>Bacteria</taxon>
        <taxon>Bacillati</taxon>
        <taxon>Bacillota</taxon>
        <taxon>Bacilli</taxon>
        <taxon>Bacillales</taxon>
        <taxon>Paenibacillaceae</taxon>
        <taxon>Saccharibacillus</taxon>
    </lineage>
</organism>
<accession>A0ABQ2L4E8</accession>
<dbReference type="NCBIfam" id="NF006505">
    <property type="entry name" value="PRK08939.1"/>
    <property type="match status" value="1"/>
</dbReference>
<dbReference type="PANTHER" id="PTHR30050:SF8">
    <property type="entry name" value="PRIMOSOMAL PROTEIN DNAI"/>
    <property type="match status" value="1"/>
</dbReference>